<comment type="caution">
    <text evidence="4">The sequence shown here is derived from an EMBL/GenBank/DDBJ whole genome shotgun (WGS) entry which is preliminary data.</text>
</comment>
<dbReference type="GO" id="GO:0005829">
    <property type="term" value="C:cytosol"/>
    <property type="evidence" value="ECO:0007669"/>
    <property type="project" value="UniProtKB-ARBA"/>
</dbReference>
<evidence type="ECO:0000256" key="2">
    <source>
        <dbReference type="ARBA" id="ARBA00038157"/>
    </source>
</evidence>
<dbReference type="Proteomes" id="UP000190312">
    <property type="component" value="Unassembled WGS sequence"/>
</dbReference>
<feature type="domain" description="NADP-dependent oxidoreductase" evidence="3">
    <location>
        <begin position="112"/>
        <end position="427"/>
    </location>
</feature>
<organism evidence="4 5">
    <name type="scientific">Aspergillus oryzae</name>
    <name type="common">Yellow koji mold</name>
    <dbReference type="NCBI Taxonomy" id="5062"/>
    <lineage>
        <taxon>Eukaryota</taxon>
        <taxon>Fungi</taxon>
        <taxon>Dikarya</taxon>
        <taxon>Ascomycota</taxon>
        <taxon>Pezizomycotina</taxon>
        <taxon>Eurotiomycetes</taxon>
        <taxon>Eurotiomycetidae</taxon>
        <taxon>Eurotiales</taxon>
        <taxon>Aspergillaceae</taxon>
        <taxon>Aspergillus</taxon>
        <taxon>Aspergillus subgen. Circumdati</taxon>
    </lineage>
</organism>
<gene>
    <name evidence="4" type="ORF">OAory_01057360</name>
</gene>
<proteinExistence type="inferred from homology"/>
<dbReference type="OrthoDB" id="1720422at2759"/>
<evidence type="ECO:0000313" key="5">
    <source>
        <dbReference type="Proteomes" id="UP000190312"/>
    </source>
</evidence>
<dbReference type="InterPro" id="IPR023210">
    <property type="entry name" value="NADP_OxRdtase_dom"/>
</dbReference>
<sequence>MGEAKGTLRIRSAAQSGMVPAETEMRRLVPDYLVIHLEASVILLLILFHSVDTRHSLYFDEDSPRVYLNQRTEIRKVREGQPVLGRSLSRTILMANEMEYTRLGTSGLKISKVILGAMSYGTKEWQDWVLNEDEALPLIEHAYKRGINTWDTADVYSHGRSEEIIGKALTKYNIPRNRVVILTKCYFGVDDGGKQPPISAAGRNDGDWVNRVGLSRKHIFDAVDASVSRLGTYIDVLQIHRLDRDTPREEIMRALNDVIESGKVRYIGASTMAAWEFQTLQNIAERNGWHKFISMQNYHNLLAREEEREMIPYCVDSGVGLIPWSPMARGVLARPWNSRSTTRESTDAALKLLVRSRESEADKAIVDRVEELAKKKGVSMAQVSIAWSLSHTNENPILGLNSKERIDEAVASIKVKLTDEEIKYLEEPYIPKALSALER</sequence>
<dbReference type="Gene3D" id="3.20.20.100">
    <property type="entry name" value="NADP-dependent oxidoreductase domain"/>
    <property type="match status" value="1"/>
</dbReference>
<dbReference type="InterPro" id="IPR050523">
    <property type="entry name" value="AKR_Detox_Biosynth"/>
</dbReference>
<dbReference type="PANTHER" id="PTHR43364">
    <property type="entry name" value="NADH-SPECIFIC METHYLGLYOXAL REDUCTASE-RELATED"/>
    <property type="match status" value="1"/>
</dbReference>
<dbReference type="SUPFAM" id="SSF51430">
    <property type="entry name" value="NAD(P)-linked oxidoreductase"/>
    <property type="match status" value="1"/>
</dbReference>
<protein>
    <submittedName>
        <fullName evidence="4">NADP-dependent oxidoreductase domain</fullName>
    </submittedName>
</protein>
<name>A0A1S9DLK2_ASPOZ</name>
<dbReference type="AlphaFoldDB" id="A0A1S9DLK2"/>
<dbReference type="CDD" id="cd19079">
    <property type="entry name" value="AKR_EcYajO-like"/>
    <property type="match status" value="1"/>
</dbReference>
<evidence type="ECO:0000259" key="3">
    <source>
        <dbReference type="Pfam" id="PF00248"/>
    </source>
</evidence>
<accession>A0A1S9DLK2</accession>
<dbReference type="PANTHER" id="PTHR43364:SF15">
    <property type="entry name" value="ARYL-ALCOHOL DEHYDROGENASE AAD16-RELATED"/>
    <property type="match status" value="1"/>
</dbReference>
<dbReference type="VEuPathDB" id="FungiDB:AO090003001095"/>
<evidence type="ECO:0000313" key="4">
    <source>
        <dbReference type="EMBL" id="OOO09928.1"/>
    </source>
</evidence>
<dbReference type="FunFam" id="3.20.20.100:FF:000004">
    <property type="entry name" value="Oxidoreductase, aldo/keto reductase"/>
    <property type="match status" value="1"/>
</dbReference>
<keyword evidence="1" id="KW-0560">Oxidoreductase</keyword>
<dbReference type="GO" id="GO:0016491">
    <property type="term" value="F:oxidoreductase activity"/>
    <property type="evidence" value="ECO:0007669"/>
    <property type="project" value="UniProtKB-KW"/>
</dbReference>
<evidence type="ECO:0000256" key="1">
    <source>
        <dbReference type="ARBA" id="ARBA00023002"/>
    </source>
</evidence>
<dbReference type="eggNOG" id="KOG1575">
    <property type="taxonomic scope" value="Eukaryota"/>
</dbReference>
<dbReference type="EMBL" id="MKZY01000004">
    <property type="protein sequence ID" value="OOO09928.1"/>
    <property type="molecule type" value="Genomic_DNA"/>
</dbReference>
<comment type="similarity">
    <text evidence="2">Belongs to the aldo/keto reductase family. Aldo/keto reductase 2 subfamily.</text>
</comment>
<dbReference type="InterPro" id="IPR036812">
    <property type="entry name" value="NAD(P)_OxRdtase_dom_sf"/>
</dbReference>
<reference evidence="4 5" key="1">
    <citation type="submission" date="2016-10" db="EMBL/GenBank/DDBJ databases">
        <title>Genome sequencing of Aspergillus oryzae BCC7051.</title>
        <authorList>
            <person name="Thammarongtham C."/>
            <person name="Vorapreeda T."/>
            <person name="Nookaew I."/>
            <person name="Srisuk T."/>
            <person name="Land M."/>
            <person name="Jeennor S."/>
            <person name="Laoteng K."/>
        </authorList>
    </citation>
    <scope>NUCLEOTIDE SEQUENCE [LARGE SCALE GENOMIC DNA]</scope>
    <source>
        <strain evidence="4 5">BCC7051</strain>
    </source>
</reference>
<dbReference type="Pfam" id="PF00248">
    <property type="entry name" value="Aldo_ket_red"/>
    <property type="match status" value="1"/>
</dbReference>